<evidence type="ECO:0000313" key="10">
    <source>
        <dbReference type="EMBL" id="OQA58524.1"/>
    </source>
</evidence>
<dbReference type="GO" id="GO:0005829">
    <property type="term" value="C:cytosol"/>
    <property type="evidence" value="ECO:0007669"/>
    <property type="project" value="TreeGrafter"/>
</dbReference>
<reference evidence="10" key="1">
    <citation type="submission" date="2017-02" db="EMBL/GenBank/DDBJ databases">
        <title>Delving into the versatile metabolic prowess of the omnipresent phylum Bacteroidetes.</title>
        <authorList>
            <person name="Nobu M.K."/>
            <person name="Mei R."/>
            <person name="Narihiro T."/>
            <person name="Kuroda K."/>
            <person name="Liu W.-T."/>
        </authorList>
    </citation>
    <scope>NUCLEOTIDE SEQUENCE</scope>
    <source>
        <strain evidence="10">ADurb.Bin276</strain>
    </source>
</reference>
<feature type="domain" description="Radical SAM core" evidence="9">
    <location>
        <begin position="153"/>
        <end position="375"/>
    </location>
</feature>
<evidence type="ECO:0000256" key="1">
    <source>
        <dbReference type="ARBA" id="ARBA00001966"/>
    </source>
</evidence>
<dbReference type="InterPro" id="IPR023404">
    <property type="entry name" value="rSAM_horseshoe"/>
</dbReference>
<dbReference type="PANTHER" id="PTHR43409:SF7">
    <property type="entry name" value="BLL1977 PROTEIN"/>
    <property type="match status" value="1"/>
</dbReference>
<dbReference type="PANTHER" id="PTHR43409">
    <property type="entry name" value="ANAEROBIC MAGNESIUM-PROTOPORPHYRIN IX MONOMETHYL ESTER CYCLASE-RELATED"/>
    <property type="match status" value="1"/>
</dbReference>
<dbReference type="SMART" id="SM00729">
    <property type="entry name" value="Elp3"/>
    <property type="match status" value="1"/>
</dbReference>
<dbReference type="AlphaFoldDB" id="A0A1V5SW25"/>
<keyword evidence="6" id="KW-0408">Iron</keyword>
<evidence type="ECO:0000256" key="3">
    <source>
        <dbReference type="ARBA" id="ARBA00022679"/>
    </source>
</evidence>
<dbReference type="SFLD" id="SFLDS00029">
    <property type="entry name" value="Radical_SAM"/>
    <property type="match status" value="1"/>
</dbReference>
<dbReference type="EMBL" id="MWBQ01000071">
    <property type="protein sequence ID" value="OQA58524.1"/>
    <property type="molecule type" value="Genomic_DNA"/>
</dbReference>
<protein>
    <submittedName>
        <fullName evidence="10">Ribosomal protein S12 methylthiotransferase RimO</fullName>
    </submittedName>
</protein>
<organism evidence="10">
    <name type="scientific">Candidatus Atribacter allofermentans</name>
    <dbReference type="NCBI Taxonomy" id="1852833"/>
    <lineage>
        <taxon>Bacteria</taxon>
        <taxon>Pseudomonadati</taxon>
        <taxon>Atribacterota</taxon>
        <taxon>Atribacteria</taxon>
        <taxon>Atribacterales</taxon>
        <taxon>Atribacteraceae</taxon>
        <taxon>Atribacter</taxon>
    </lineage>
</organism>
<gene>
    <name evidence="10" type="primary">rimO_2</name>
    <name evidence="10" type="ORF">BWY41_01055</name>
</gene>
<evidence type="ECO:0000256" key="5">
    <source>
        <dbReference type="ARBA" id="ARBA00022723"/>
    </source>
</evidence>
<dbReference type="SFLD" id="SFLDG01082">
    <property type="entry name" value="B12-binding_domain_containing"/>
    <property type="match status" value="1"/>
</dbReference>
<proteinExistence type="predicted"/>
<dbReference type="PROSITE" id="PS51918">
    <property type="entry name" value="RADICAL_SAM"/>
    <property type="match status" value="1"/>
</dbReference>
<evidence type="ECO:0000259" key="9">
    <source>
        <dbReference type="PROSITE" id="PS51918"/>
    </source>
</evidence>
<dbReference type="SFLD" id="SFLDG01123">
    <property type="entry name" value="methyltransferase_(Class_B)"/>
    <property type="match status" value="1"/>
</dbReference>
<keyword evidence="7" id="KW-0411">Iron-sulfur</keyword>
<dbReference type="Gene3D" id="3.40.50.280">
    <property type="entry name" value="Cobalamin-binding domain"/>
    <property type="match status" value="1"/>
</dbReference>
<dbReference type="GO" id="GO:0051539">
    <property type="term" value="F:4 iron, 4 sulfur cluster binding"/>
    <property type="evidence" value="ECO:0007669"/>
    <property type="project" value="UniProtKB-KW"/>
</dbReference>
<dbReference type="CDD" id="cd02068">
    <property type="entry name" value="radical_SAM_B12_BD"/>
    <property type="match status" value="1"/>
</dbReference>
<evidence type="ECO:0000259" key="8">
    <source>
        <dbReference type="PROSITE" id="PS51332"/>
    </source>
</evidence>
<accession>A0A1V5SW25</accession>
<keyword evidence="5" id="KW-0479">Metal-binding</keyword>
<dbReference type="SUPFAM" id="SSF102114">
    <property type="entry name" value="Radical SAM enzymes"/>
    <property type="match status" value="1"/>
</dbReference>
<dbReference type="InterPro" id="IPR006638">
    <property type="entry name" value="Elp3/MiaA/NifB-like_rSAM"/>
</dbReference>
<keyword evidence="3 10" id="KW-0808">Transferase</keyword>
<keyword evidence="10" id="KW-0687">Ribonucleoprotein</keyword>
<dbReference type="PROSITE" id="PS51332">
    <property type="entry name" value="B12_BINDING"/>
    <property type="match status" value="1"/>
</dbReference>
<name>A0A1V5SW25_9BACT</name>
<dbReference type="InterPro" id="IPR007197">
    <property type="entry name" value="rSAM"/>
</dbReference>
<dbReference type="InterPro" id="IPR006158">
    <property type="entry name" value="Cobalamin-bd"/>
</dbReference>
<dbReference type="InterPro" id="IPR058240">
    <property type="entry name" value="rSAM_sf"/>
</dbReference>
<dbReference type="InterPro" id="IPR034466">
    <property type="entry name" value="Methyltransferase_Class_B"/>
</dbReference>
<dbReference type="Gene3D" id="3.80.30.20">
    <property type="entry name" value="tm_1862 like domain"/>
    <property type="match status" value="1"/>
</dbReference>
<dbReference type="Pfam" id="PF02310">
    <property type="entry name" value="B12-binding"/>
    <property type="match status" value="1"/>
</dbReference>
<evidence type="ECO:0000256" key="7">
    <source>
        <dbReference type="ARBA" id="ARBA00023014"/>
    </source>
</evidence>
<dbReference type="Pfam" id="PF04055">
    <property type="entry name" value="Radical_SAM"/>
    <property type="match status" value="1"/>
</dbReference>
<keyword evidence="10" id="KW-0689">Ribosomal protein</keyword>
<comment type="cofactor">
    <cofactor evidence="1">
        <name>[4Fe-4S] cluster</name>
        <dbReference type="ChEBI" id="CHEBI:49883"/>
    </cofactor>
</comment>
<keyword evidence="4" id="KW-0949">S-adenosyl-L-methionine</keyword>
<dbReference type="Proteomes" id="UP000485569">
    <property type="component" value="Unassembled WGS sequence"/>
</dbReference>
<feature type="domain" description="B12-binding" evidence="8">
    <location>
        <begin position="1"/>
        <end position="130"/>
    </location>
</feature>
<sequence length="429" mass="49804">MKILLIAPESIRASKKKAILVPFPQASLTIIAGLTPKEHSVTIIDERLHEIDFNSDYDLIGITAMTATSVRAYQIADEFRKRNKKVVLGGIHPSALPDEAIQHADCVVIGEAENLWKIVLDDFQQGQLQRFYKNEELPCLTDLPPARLDLLGKGYLLKNVFQTTRGCPHNCGFCSVSTFNGRRYRHRPVENVIEEVSRCRSKMIGFLDDNIVGNPKYSKELFRALIPLKKKWVSQGTVKMAEDEELISLAQKCGCICLFVGFESVNEMNLKEMHKQFNPIEKYQKLIENFHRHHIMVVGSFVFGFDNDDISVFDNTLKFIEDTKIDFATFNILTPLPGTEVYEKFKDTNRIFSYNWTNYDFSHVVYQPAKMTPQELQFEHNELYRKFYTLPKIMKRALWNWRYLGYFLPASLYYNWVSRNPHQLPNLHD</sequence>
<keyword evidence="2" id="KW-0489">Methyltransferase</keyword>
<comment type="caution">
    <text evidence="10">The sequence shown here is derived from an EMBL/GenBank/DDBJ whole genome shotgun (WGS) entry which is preliminary data.</text>
</comment>
<evidence type="ECO:0000256" key="2">
    <source>
        <dbReference type="ARBA" id="ARBA00022603"/>
    </source>
</evidence>
<evidence type="ECO:0000256" key="4">
    <source>
        <dbReference type="ARBA" id="ARBA00022691"/>
    </source>
</evidence>
<evidence type="ECO:0000256" key="6">
    <source>
        <dbReference type="ARBA" id="ARBA00023004"/>
    </source>
</evidence>
<dbReference type="GO" id="GO:0046872">
    <property type="term" value="F:metal ion binding"/>
    <property type="evidence" value="ECO:0007669"/>
    <property type="project" value="UniProtKB-KW"/>
</dbReference>
<dbReference type="GO" id="GO:0005840">
    <property type="term" value="C:ribosome"/>
    <property type="evidence" value="ECO:0007669"/>
    <property type="project" value="UniProtKB-KW"/>
</dbReference>
<dbReference type="CDD" id="cd01335">
    <property type="entry name" value="Radical_SAM"/>
    <property type="match status" value="1"/>
</dbReference>
<dbReference type="GO" id="GO:0031419">
    <property type="term" value="F:cobalamin binding"/>
    <property type="evidence" value="ECO:0007669"/>
    <property type="project" value="InterPro"/>
</dbReference>
<dbReference type="InterPro" id="IPR051198">
    <property type="entry name" value="BchE-like"/>
</dbReference>
<dbReference type="GO" id="GO:0016740">
    <property type="term" value="F:transferase activity"/>
    <property type="evidence" value="ECO:0007669"/>
    <property type="project" value="UniProtKB-KW"/>
</dbReference>